<gene>
    <name evidence="16" type="ORF">H7C19_20490</name>
</gene>
<dbReference type="InterPro" id="IPR050351">
    <property type="entry name" value="BphY/WalK/GraS-like"/>
</dbReference>
<dbReference type="InterPro" id="IPR036097">
    <property type="entry name" value="HisK_dim/P_sf"/>
</dbReference>
<dbReference type="GO" id="GO:0016036">
    <property type="term" value="P:cellular response to phosphate starvation"/>
    <property type="evidence" value="ECO:0007669"/>
    <property type="project" value="TreeGrafter"/>
</dbReference>
<dbReference type="AlphaFoldDB" id="A0A7X0RVC2"/>
<dbReference type="GO" id="GO:0000155">
    <property type="term" value="F:phosphorelay sensor kinase activity"/>
    <property type="evidence" value="ECO:0007669"/>
    <property type="project" value="InterPro"/>
</dbReference>
<dbReference type="EMBL" id="JACJVP010000032">
    <property type="protein sequence ID" value="MBB6673065.1"/>
    <property type="molecule type" value="Genomic_DNA"/>
</dbReference>
<name>A0A7X0RVC2_9BACL</name>
<evidence type="ECO:0000256" key="1">
    <source>
        <dbReference type="ARBA" id="ARBA00000085"/>
    </source>
</evidence>
<keyword evidence="4" id="KW-1003">Cell membrane</keyword>
<feature type="coiled-coil region" evidence="12">
    <location>
        <begin position="273"/>
        <end position="307"/>
    </location>
</feature>
<keyword evidence="13" id="KW-0812">Transmembrane</keyword>
<dbReference type="GO" id="GO:0004721">
    <property type="term" value="F:phosphoprotein phosphatase activity"/>
    <property type="evidence" value="ECO:0007669"/>
    <property type="project" value="TreeGrafter"/>
</dbReference>
<dbReference type="SUPFAM" id="SSF55874">
    <property type="entry name" value="ATPase domain of HSP90 chaperone/DNA topoisomerase II/histidine kinase"/>
    <property type="match status" value="1"/>
</dbReference>
<evidence type="ECO:0000256" key="10">
    <source>
        <dbReference type="ARBA" id="ARBA00023012"/>
    </source>
</evidence>
<dbReference type="InterPro" id="IPR005467">
    <property type="entry name" value="His_kinase_dom"/>
</dbReference>
<evidence type="ECO:0000313" key="16">
    <source>
        <dbReference type="EMBL" id="MBB6673065.1"/>
    </source>
</evidence>
<feature type="transmembrane region" description="Helical" evidence="13">
    <location>
        <begin position="212"/>
        <end position="235"/>
    </location>
</feature>
<evidence type="ECO:0000256" key="5">
    <source>
        <dbReference type="ARBA" id="ARBA00022553"/>
    </source>
</evidence>
<sequence>MTAWRHSIAFRLFAITFLAVMLLIGGLLSALAGSFSSFYERRQIKDITTQMNLIKDRYASEVTSFPPSGFPPYFSRFENDYYASISLVTFNEGMTMIQRGAQESGASDDALLPGSPLDALLNLPSPGLDEQTRKFTLALREWRNDPQATDRVLTQGKTLVYRTKGVGPEKFGGDQLIAVAPIHADGKGNGTVLFATSSLQPVIGAASVIRDFSWYAFGISIVLVTLLAFLYAGILTKPLRSLNERAGRLASLDFSARIRWRRKDEIGKLAQTFDFLADNLQQALEKLQTANDKLREDIEKEKALERMRRDFVTGVSHELKTPLSLIGGYAEGLQDNIGSGAKREKYAEVILDETRRMSAIVGDMLDLSHLEAGQYSLNREPFDAAELLRESAGRAQALGAGREIRVALDLPATADGTVPAMADRSRIGQVLTNLVTNAVRHAPAGGTVTIAAAVEGDGWRLSVHNEGDPIPAEELSRIWVQFYRIDKARNRSSGGTGIGLAIVKQILELHGSRCEATNERDGVTFAFTLPAAARFGEWDARAEAL</sequence>
<keyword evidence="10" id="KW-0902">Two-component regulatory system</keyword>
<evidence type="ECO:0000256" key="9">
    <source>
        <dbReference type="ARBA" id="ARBA00022840"/>
    </source>
</evidence>
<feature type="domain" description="Histidine kinase" evidence="14">
    <location>
        <begin position="314"/>
        <end position="533"/>
    </location>
</feature>
<dbReference type="Proteomes" id="UP000547209">
    <property type="component" value="Unassembled WGS sequence"/>
</dbReference>
<evidence type="ECO:0000256" key="8">
    <source>
        <dbReference type="ARBA" id="ARBA00022777"/>
    </source>
</evidence>
<dbReference type="GO" id="GO:0005886">
    <property type="term" value="C:plasma membrane"/>
    <property type="evidence" value="ECO:0007669"/>
    <property type="project" value="UniProtKB-SubCell"/>
</dbReference>
<keyword evidence="8" id="KW-0418">Kinase</keyword>
<keyword evidence="7" id="KW-0547">Nucleotide-binding</keyword>
<keyword evidence="13" id="KW-1133">Transmembrane helix</keyword>
<accession>A0A7X0RVC2</accession>
<dbReference type="PANTHER" id="PTHR45453">
    <property type="entry name" value="PHOSPHATE REGULON SENSOR PROTEIN PHOR"/>
    <property type="match status" value="1"/>
</dbReference>
<keyword evidence="9" id="KW-0067">ATP-binding</keyword>
<reference evidence="16 17" key="1">
    <citation type="submission" date="2020-08" db="EMBL/GenBank/DDBJ databases">
        <title>Cohnella phylogeny.</title>
        <authorList>
            <person name="Dunlap C."/>
        </authorList>
    </citation>
    <scope>NUCLEOTIDE SEQUENCE [LARGE SCALE GENOMIC DNA]</scope>
    <source>
        <strain evidence="16 17">DSM 28246</strain>
    </source>
</reference>
<dbReference type="InterPro" id="IPR003660">
    <property type="entry name" value="HAMP_dom"/>
</dbReference>
<dbReference type="Pfam" id="PF02518">
    <property type="entry name" value="HATPase_c"/>
    <property type="match status" value="1"/>
</dbReference>
<dbReference type="PROSITE" id="PS50885">
    <property type="entry name" value="HAMP"/>
    <property type="match status" value="1"/>
</dbReference>
<evidence type="ECO:0000256" key="3">
    <source>
        <dbReference type="ARBA" id="ARBA00012438"/>
    </source>
</evidence>
<evidence type="ECO:0000256" key="6">
    <source>
        <dbReference type="ARBA" id="ARBA00022679"/>
    </source>
</evidence>
<dbReference type="Gene3D" id="3.30.565.10">
    <property type="entry name" value="Histidine kinase-like ATPase, C-terminal domain"/>
    <property type="match status" value="1"/>
</dbReference>
<keyword evidence="5" id="KW-0597">Phosphoprotein</keyword>
<dbReference type="SUPFAM" id="SSF47384">
    <property type="entry name" value="Homodimeric domain of signal transducing histidine kinase"/>
    <property type="match status" value="1"/>
</dbReference>
<dbReference type="PANTHER" id="PTHR45453:SF1">
    <property type="entry name" value="PHOSPHATE REGULON SENSOR PROTEIN PHOR"/>
    <property type="match status" value="1"/>
</dbReference>
<dbReference type="Gene3D" id="6.10.340.10">
    <property type="match status" value="1"/>
</dbReference>
<dbReference type="SMART" id="SM00304">
    <property type="entry name" value="HAMP"/>
    <property type="match status" value="1"/>
</dbReference>
<dbReference type="FunFam" id="3.30.565.10:FF:000006">
    <property type="entry name" value="Sensor histidine kinase WalK"/>
    <property type="match status" value="1"/>
</dbReference>
<keyword evidence="12" id="KW-0175">Coiled coil</keyword>
<dbReference type="EC" id="2.7.13.3" evidence="3"/>
<evidence type="ECO:0000256" key="12">
    <source>
        <dbReference type="SAM" id="Coils"/>
    </source>
</evidence>
<evidence type="ECO:0000256" key="2">
    <source>
        <dbReference type="ARBA" id="ARBA00004651"/>
    </source>
</evidence>
<comment type="caution">
    <text evidence="16">The sequence shown here is derived from an EMBL/GenBank/DDBJ whole genome shotgun (WGS) entry which is preliminary data.</text>
</comment>
<dbReference type="InterPro" id="IPR003661">
    <property type="entry name" value="HisK_dim/P_dom"/>
</dbReference>
<dbReference type="RefSeq" id="WP_185670906.1">
    <property type="nucleotide sequence ID" value="NZ_JACJVP010000032.1"/>
</dbReference>
<dbReference type="InterPro" id="IPR003594">
    <property type="entry name" value="HATPase_dom"/>
</dbReference>
<evidence type="ECO:0000313" key="17">
    <source>
        <dbReference type="Proteomes" id="UP000547209"/>
    </source>
</evidence>
<evidence type="ECO:0000259" key="14">
    <source>
        <dbReference type="PROSITE" id="PS50109"/>
    </source>
</evidence>
<dbReference type="Pfam" id="PF00512">
    <property type="entry name" value="HisKA"/>
    <property type="match status" value="1"/>
</dbReference>
<evidence type="ECO:0000256" key="7">
    <source>
        <dbReference type="ARBA" id="ARBA00022741"/>
    </source>
</evidence>
<keyword evidence="11 13" id="KW-0472">Membrane</keyword>
<dbReference type="CDD" id="cd06225">
    <property type="entry name" value="HAMP"/>
    <property type="match status" value="1"/>
</dbReference>
<evidence type="ECO:0000256" key="11">
    <source>
        <dbReference type="ARBA" id="ARBA00023136"/>
    </source>
</evidence>
<comment type="subcellular location">
    <subcellularLocation>
        <location evidence="2">Cell membrane</location>
        <topology evidence="2">Multi-pass membrane protein</topology>
    </subcellularLocation>
</comment>
<dbReference type="SMART" id="SM00387">
    <property type="entry name" value="HATPase_c"/>
    <property type="match status" value="1"/>
</dbReference>
<feature type="domain" description="HAMP" evidence="15">
    <location>
        <begin position="233"/>
        <end position="285"/>
    </location>
</feature>
<dbReference type="Pfam" id="PF00672">
    <property type="entry name" value="HAMP"/>
    <property type="match status" value="1"/>
</dbReference>
<keyword evidence="17" id="KW-1185">Reference proteome</keyword>
<dbReference type="SMART" id="SM00388">
    <property type="entry name" value="HisKA"/>
    <property type="match status" value="1"/>
</dbReference>
<dbReference type="InterPro" id="IPR004358">
    <property type="entry name" value="Sig_transdc_His_kin-like_C"/>
</dbReference>
<comment type="catalytic activity">
    <reaction evidence="1">
        <text>ATP + protein L-histidine = ADP + protein N-phospho-L-histidine.</text>
        <dbReference type="EC" id="2.7.13.3"/>
    </reaction>
</comment>
<dbReference type="PROSITE" id="PS50109">
    <property type="entry name" value="HIS_KIN"/>
    <property type="match status" value="1"/>
</dbReference>
<dbReference type="SUPFAM" id="SSF158472">
    <property type="entry name" value="HAMP domain-like"/>
    <property type="match status" value="1"/>
</dbReference>
<evidence type="ECO:0000256" key="4">
    <source>
        <dbReference type="ARBA" id="ARBA00022475"/>
    </source>
</evidence>
<dbReference type="GO" id="GO:0005524">
    <property type="term" value="F:ATP binding"/>
    <property type="evidence" value="ECO:0007669"/>
    <property type="project" value="UniProtKB-KW"/>
</dbReference>
<dbReference type="Gene3D" id="1.10.287.130">
    <property type="match status" value="1"/>
</dbReference>
<organism evidence="16 17">
    <name type="scientific">Cohnella nanjingensis</name>
    <dbReference type="NCBI Taxonomy" id="1387779"/>
    <lineage>
        <taxon>Bacteria</taxon>
        <taxon>Bacillati</taxon>
        <taxon>Bacillota</taxon>
        <taxon>Bacilli</taxon>
        <taxon>Bacillales</taxon>
        <taxon>Paenibacillaceae</taxon>
        <taxon>Cohnella</taxon>
    </lineage>
</organism>
<evidence type="ECO:0000259" key="15">
    <source>
        <dbReference type="PROSITE" id="PS50885"/>
    </source>
</evidence>
<protein>
    <recommendedName>
        <fullName evidence="3">histidine kinase</fullName>
        <ecNumber evidence="3">2.7.13.3</ecNumber>
    </recommendedName>
</protein>
<dbReference type="InterPro" id="IPR036890">
    <property type="entry name" value="HATPase_C_sf"/>
</dbReference>
<dbReference type="FunFam" id="1.10.287.130:FF:000001">
    <property type="entry name" value="Two-component sensor histidine kinase"/>
    <property type="match status" value="1"/>
</dbReference>
<evidence type="ECO:0000256" key="13">
    <source>
        <dbReference type="SAM" id="Phobius"/>
    </source>
</evidence>
<proteinExistence type="predicted"/>
<keyword evidence="6" id="KW-0808">Transferase</keyword>
<dbReference type="PRINTS" id="PR00344">
    <property type="entry name" value="BCTRLSENSOR"/>
</dbReference>
<dbReference type="CDD" id="cd00082">
    <property type="entry name" value="HisKA"/>
    <property type="match status" value="1"/>
</dbReference>